<dbReference type="PANTHER" id="PTHR11062:SF268">
    <property type="entry name" value="FAMILY PROTEIN, PUTATIVE, EXPRESSED-RELATED"/>
    <property type="match status" value="1"/>
</dbReference>
<evidence type="ECO:0000313" key="6">
    <source>
        <dbReference type="EMBL" id="KAF5833994.1"/>
    </source>
</evidence>
<dbReference type="Proteomes" id="UP000815325">
    <property type="component" value="Unassembled WGS sequence"/>
</dbReference>
<organism evidence="6 7">
    <name type="scientific">Dunaliella salina</name>
    <name type="common">Green alga</name>
    <name type="synonym">Protococcus salinus</name>
    <dbReference type="NCBI Taxonomy" id="3046"/>
    <lineage>
        <taxon>Eukaryota</taxon>
        <taxon>Viridiplantae</taxon>
        <taxon>Chlorophyta</taxon>
        <taxon>core chlorophytes</taxon>
        <taxon>Chlorophyceae</taxon>
        <taxon>CS clade</taxon>
        <taxon>Chlamydomonadales</taxon>
        <taxon>Dunaliellaceae</taxon>
        <taxon>Dunaliella</taxon>
    </lineage>
</organism>
<keyword evidence="7" id="KW-1185">Reference proteome</keyword>
<name>A0ABQ7GHB0_DUNSA</name>
<reference evidence="6" key="1">
    <citation type="submission" date="2017-08" db="EMBL/GenBank/DDBJ databases">
        <authorList>
            <person name="Polle J.E."/>
            <person name="Barry K."/>
            <person name="Cushman J."/>
            <person name="Schmutz J."/>
            <person name="Tran D."/>
            <person name="Hathwaick L.T."/>
            <person name="Yim W.C."/>
            <person name="Jenkins J."/>
            <person name="Mckie-Krisberg Z.M."/>
            <person name="Prochnik S."/>
            <person name="Lindquist E."/>
            <person name="Dockter R.B."/>
            <person name="Adam C."/>
            <person name="Molina H."/>
            <person name="Bunkerborg J."/>
            <person name="Jin E."/>
            <person name="Buchheim M."/>
            <person name="Magnuson J."/>
        </authorList>
    </citation>
    <scope>NUCLEOTIDE SEQUENCE</scope>
    <source>
        <strain evidence="6">CCAP 19/18</strain>
    </source>
</reference>
<accession>A0ABQ7GHB0</accession>
<evidence type="ECO:0000256" key="4">
    <source>
        <dbReference type="SAM" id="SignalP"/>
    </source>
</evidence>
<feature type="domain" description="Exostosin GT47" evidence="5">
    <location>
        <begin position="123"/>
        <end position="477"/>
    </location>
</feature>
<dbReference type="PANTHER" id="PTHR11062">
    <property type="entry name" value="EXOSTOSIN HEPARAN SULFATE GLYCOSYLTRANSFERASE -RELATED"/>
    <property type="match status" value="1"/>
</dbReference>
<feature type="signal peptide" evidence="4">
    <location>
        <begin position="1"/>
        <end position="19"/>
    </location>
</feature>
<proteinExistence type="inferred from homology"/>
<evidence type="ECO:0000256" key="1">
    <source>
        <dbReference type="ARBA" id="ARBA00004323"/>
    </source>
</evidence>
<evidence type="ECO:0000313" key="7">
    <source>
        <dbReference type="Proteomes" id="UP000815325"/>
    </source>
</evidence>
<feature type="chain" id="PRO_5047322776" evidence="4">
    <location>
        <begin position="20"/>
        <end position="561"/>
    </location>
</feature>
<dbReference type="EMBL" id="MU069780">
    <property type="protein sequence ID" value="KAF5833994.1"/>
    <property type="molecule type" value="Genomic_DNA"/>
</dbReference>
<keyword evidence="4" id="KW-0732">Signal</keyword>
<comment type="similarity">
    <text evidence="2">Belongs to the glycosyltransferase 47 family.</text>
</comment>
<sequence>MATLTYGLLCCVLQPPGVCDDDVGECFCPSETTYGLKPENGAAARLKARPMNNVHPKTTKEGLVVPWSWKTHSYDDVFGPDGWCNAANPKRYLDCLLDGLAGPTCSIHTEQAPPAADTPNRKRPFIYVYDLPPEFNAHMMQYRVDKNLCTSRIFEASNTSRFINYAYSLETHFHELMLTTEHRTLDPEEADYFYVPLHVSCLADVIGKADKPIFPDDVPGVGMWHFRVYHMSMMMREAWKWISTNLPYWDRKKGTDHIWLMTHDEGACYAPIEIWNSVLITHWGRLDMPHGSNSSYPADDYSREREHPSLPHGWLADSSHAHPCHDPSRHLVVPVFKPPEHYRHSIYLGGPQPPRDIFLFFRGDIGLNRPGCKYSRCTRQKLWDLLYKRKDMWLREKHVNIVFGGGQEAPGDYGNLLTRSKFCLVLTGDGWSARYEDSTSHGCIPVIVMDNTLGPFESQIDYSKFAIRIGEHHLGSIVDTLLAIPPEALAEMQANLADAWMRFKWSSHQLVQDNVNKVMEGNQVQHKADLKGPGIKWAPTEENDAFSTVIQWLFHKLEAQL</sequence>
<comment type="caution">
    <text evidence="6">The sequence shown here is derived from an EMBL/GenBank/DDBJ whole genome shotgun (WGS) entry which is preliminary data.</text>
</comment>
<dbReference type="InterPro" id="IPR040911">
    <property type="entry name" value="Exostosin_GT47"/>
</dbReference>
<dbReference type="Pfam" id="PF03016">
    <property type="entry name" value="Exostosin_GT47"/>
    <property type="match status" value="1"/>
</dbReference>
<evidence type="ECO:0000256" key="3">
    <source>
        <dbReference type="ARBA" id="ARBA00023034"/>
    </source>
</evidence>
<protein>
    <submittedName>
        <fullName evidence="6">Exostosin family-domain-containing protein</fullName>
    </submittedName>
</protein>
<keyword evidence="3" id="KW-0333">Golgi apparatus</keyword>
<gene>
    <name evidence="6" type="ORF">DUNSADRAFT_9479</name>
</gene>
<evidence type="ECO:0000259" key="5">
    <source>
        <dbReference type="Pfam" id="PF03016"/>
    </source>
</evidence>
<comment type="subcellular location">
    <subcellularLocation>
        <location evidence="1">Golgi apparatus membrane</location>
        <topology evidence="1">Single-pass type II membrane protein</topology>
    </subcellularLocation>
</comment>
<evidence type="ECO:0000256" key="2">
    <source>
        <dbReference type="ARBA" id="ARBA00010271"/>
    </source>
</evidence>
<dbReference type="InterPro" id="IPR004263">
    <property type="entry name" value="Exostosin"/>
</dbReference>